<evidence type="ECO:0000256" key="2">
    <source>
        <dbReference type="SAM" id="SignalP"/>
    </source>
</evidence>
<feature type="compositionally biased region" description="Pro residues" evidence="1">
    <location>
        <begin position="46"/>
        <end position="59"/>
    </location>
</feature>
<name>A0ABS5EL09_9PROT</name>
<accession>A0ABS5EL09</accession>
<keyword evidence="4" id="KW-1185">Reference proteome</keyword>
<feature type="signal peptide" evidence="2">
    <location>
        <begin position="1"/>
        <end position="29"/>
    </location>
</feature>
<protein>
    <recommendedName>
        <fullName evidence="5">Lectin-like protein BA14k</fullName>
    </recommendedName>
</protein>
<evidence type="ECO:0000256" key="1">
    <source>
        <dbReference type="SAM" id="MobiDB-lite"/>
    </source>
</evidence>
<evidence type="ECO:0008006" key="5">
    <source>
        <dbReference type="Google" id="ProtNLM"/>
    </source>
</evidence>
<evidence type="ECO:0000313" key="3">
    <source>
        <dbReference type="EMBL" id="MBR0651709.1"/>
    </source>
</evidence>
<dbReference type="EMBL" id="JAAEDI010000020">
    <property type="protein sequence ID" value="MBR0651709.1"/>
    <property type="molecule type" value="Genomic_DNA"/>
</dbReference>
<organism evidence="3 4">
    <name type="scientific">Neoroseomonas terrae</name>
    <dbReference type="NCBI Taxonomy" id="424799"/>
    <lineage>
        <taxon>Bacteria</taxon>
        <taxon>Pseudomonadati</taxon>
        <taxon>Pseudomonadota</taxon>
        <taxon>Alphaproteobacteria</taxon>
        <taxon>Acetobacterales</taxon>
        <taxon>Acetobacteraceae</taxon>
        <taxon>Neoroseomonas</taxon>
    </lineage>
</organism>
<dbReference type="RefSeq" id="WP_211870389.1">
    <property type="nucleotide sequence ID" value="NZ_JAAEDI010000020.1"/>
</dbReference>
<reference evidence="4" key="1">
    <citation type="journal article" date="2021" name="Syst. Appl. Microbiol.">
        <title>Roseomonas hellenica sp. nov., isolated from roots of wild-growing Alkanna tinctoria.</title>
        <authorList>
            <person name="Rat A."/>
            <person name="Naranjo H.D."/>
            <person name="Lebbe L."/>
            <person name="Cnockaert M."/>
            <person name="Krigas N."/>
            <person name="Grigoriadou K."/>
            <person name="Maloupa E."/>
            <person name="Willems A."/>
        </authorList>
    </citation>
    <scope>NUCLEOTIDE SEQUENCE [LARGE SCALE GENOMIC DNA]</scope>
    <source>
        <strain evidence="4">LMG 31159</strain>
    </source>
</reference>
<keyword evidence="2" id="KW-0732">Signal</keyword>
<evidence type="ECO:0000313" key="4">
    <source>
        <dbReference type="Proteomes" id="UP000698752"/>
    </source>
</evidence>
<proteinExistence type="predicted"/>
<feature type="region of interest" description="Disordered" evidence="1">
    <location>
        <begin position="40"/>
        <end position="59"/>
    </location>
</feature>
<gene>
    <name evidence="3" type="ORF">GXW78_18715</name>
</gene>
<sequence length="93" mass="10555">MTPRSRDLMLVAGLIVGAAAALTPAAATAQGVTPVQYYQPEMAPNYRPPPPRYYQPPPPRRVCWTQNQRVFVGRDDWGRPVYRNVPRRVCGYR</sequence>
<dbReference type="Proteomes" id="UP000698752">
    <property type="component" value="Unassembled WGS sequence"/>
</dbReference>
<feature type="chain" id="PRO_5045757133" description="Lectin-like protein BA14k" evidence="2">
    <location>
        <begin position="30"/>
        <end position="93"/>
    </location>
</feature>
<comment type="caution">
    <text evidence="3">The sequence shown here is derived from an EMBL/GenBank/DDBJ whole genome shotgun (WGS) entry which is preliminary data.</text>
</comment>